<dbReference type="Proteomes" id="UP001620597">
    <property type="component" value="Unassembled WGS sequence"/>
</dbReference>
<dbReference type="Gene3D" id="3.40.50.720">
    <property type="entry name" value="NAD(P)-binding Rossmann-like Domain"/>
    <property type="match status" value="1"/>
</dbReference>
<dbReference type="InterPro" id="IPR036291">
    <property type="entry name" value="NAD(P)-bd_dom_sf"/>
</dbReference>
<dbReference type="PANTHER" id="PTHR42901:SF1">
    <property type="entry name" value="ALCOHOL DEHYDROGENASE"/>
    <property type="match status" value="1"/>
</dbReference>
<keyword evidence="4" id="KW-1185">Reference proteome</keyword>
<dbReference type="InterPro" id="IPR020904">
    <property type="entry name" value="Sc_DH/Rdtase_CS"/>
</dbReference>
<dbReference type="PANTHER" id="PTHR42901">
    <property type="entry name" value="ALCOHOL DEHYDROGENASE"/>
    <property type="match status" value="1"/>
</dbReference>
<evidence type="ECO:0000313" key="3">
    <source>
        <dbReference type="EMBL" id="MFK4753858.1"/>
    </source>
</evidence>
<dbReference type="NCBIfam" id="NF006509">
    <property type="entry name" value="PRK08945.1"/>
    <property type="match status" value="1"/>
</dbReference>
<protein>
    <submittedName>
        <fullName evidence="3">YciK family oxidoreductase</fullName>
    </submittedName>
</protein>
<reference evidence="3 4" key="1">
    <citation type="submission" date="2024-03" db="EMBL/GenBank/DDBJ databases">
        <title>High-quality draft genome sequence of Oceanobacter sp. wDCs-4.</title>
        <authorList>
            <person name="Dong C."/>
        </authorList>
    </citation>
    <scope>NUCLEOTIDE SEQUENCE [LARGE SCALE GENOMIC DNA]</scope>
    <source>
        <strain evidence="4">wDCs-4</strain>
    </source>
</reference>
<evidence type="ECO:0000256" key="2">
    <source>
        <dbReference type="ARBA" id="ARBA00023002"/>
    </source>
</evidence>
<organism evidence="3 4">
    <name type="scientific">Oceanobacter antarcticus</name>
    <dbReference type="NCBI Taxonomy" id="3133425"/>
    <lineage>
        <taxon>Bacteria</taxon>
        <taxon>Pseudomonadati</taxon>
        <taxon>Pseudomonadota</taxon>
        <taxon>Gammaproteobacteria</taxon>
        <taxon>Oceanospirillales</taxon>
        <taxon>Oceanospirillaceae</taxon>
        <taxon>Oceanobacter</taxon>
    </lineage>
</organism>
<proteinExistence type="inferred from homology"/>
<comment type="similarity">
    <text evidence="1">Belongs to the short-chain dehydrogenases/reductases (SDR) family.</text>
</comment>
<sequence>MTATQPLQGRTIMVTGAGYGIGREAALTYARAGATVLLLGRTQEALNDTYDLIEAEQLPQAAVLPFDLESSEETPYQQLAQLIKEHFGHLDGLLLNAGVLGQRTPIDNYHADTWLKVMQINVNGQFLLIKHLLPLLHKAPADASILFTSSSVGRTGRAYWGAYSVSKFATEGLMQVLAQELENTSNIRVNAINPGATRTTMRAAAYPVENPADVTAPSAIMPLYLHLMSPAAIGIHGQSLDAQGDNAFLID</sequence>
<name>A0ABW8NLL2_9GAMM</name>
<accession>A0ABW8NLL2</accession>
<dbReference type="SUPFAM" id="SSF51735">
    <property type="entry name" value="NAD(P)-binding Rossmann-fold domains"/>
    <property type="match status" value="1"/>
</dbReference>
<dbReference type="PROSITE" id="PS00061">
    <property type="entry name" value="ADH_SHORT"/>
    <property type="match status" value="1"/>
</dbReference>
<dbReference type="EMBL" id="JBBKTX010000021">
    <property type="protein sequence ID" value="MFK4753858.1"/>
    <property type="molecule type" value="Genomic_DNA"/>
</dbReference>
<dbReference type="PRINTS" id="PR00081">
    <property type="entry name" value="GDHRDH"/>
</dbReference>
<evidence type="ECO:0000256" key="1">
    <source>
        <dbReference type="ARBA" id="ARBA00006484"/>
    </source>
</evidence>
<dbReference type="InterPro" id="IPR002347">
    <property type="entry name" value="SDR_fam"/>
</dbReference>
<dbReference type="RefSeq" id="WP_416206847.1">
    <property type="nucleotide sequence ID" value="NZ_JBBKTX010000021.1"/>
</dbReference>
<comment type="caution">
    <text evidence="3">The sequence shown here is derived from an EMBL/GenBank/DDBJ whole genome shotgun (WGS) entry which is preliminary data.</text>
</comment>
<gene>
    <name evidence="3" type="ORF">WG929_15700</name>
</gene>
<dbReference type="Pfam" id="PF00106">
    <property type="entry name" value="adh_short"/>
    <property type="match status" value="1"/>
</dbReference>
<keyword evidence="2" id="KW-0560">Oxidoreductase</keyword>
<evidence type="ECO:0000313" key="4">
    <source>
        <dbReference type="Proteomes" id="UP001620597"/>
    </source>
</evidence>